<evidence type="ECO:0000313" key="3">
    <source>
        <dbReference type="Proteomes" id="UP001519345"/>
    </source>
</evidence>
<feature type="region of interest" description="Disordered" evidence="1">
    <location>
        <begin position="42"/>
        <end position="69"/>
    </location>
</feature>
<sequence length="69" mass="8282">MSTNDKKSLKNQKDRIEERTKLDKFKEQELVDDIPMEDLKIEQKDEKKKFKSKNASQSERKHQTMKGDK</sequence>
<keyword evidence="3" id="KW-1185">Reference proteome</keyword>
<protein>
    <recommendedName>
        <fullName evidence="4">YfhD family protein</fullName>
    </recommendedName>
</protein>
<organism evidence="2 3">
    <name type="scientific">Virgibacillus natechei</name>
    <dbReference type="NCBI Taxonomy" id="1216297"/>
    <lineage>
        <taxon>Bacteria</taxon>
        <taxon>Bacillati</taxon>
        <taxon>Bacillota</taxon>
        <taxon>Bacilli</taxon>
        <taxon>Bacillales</taxon>
        <taxon>Bacillaceae</taxon>
        <taxon>Virgibacillus</taxon>
    </lineage>
</organism>
<proteinExistence type="predicted"/>
<accession>A0ABS4IBX8</accession>
<evidence type="ECO:0000313" key="2">
    <source>
        <dbReference type="EMBL" id="MBP1968446.1"/>
    </source>
</evidence>
<dbReference type="RefSeq" id="WP_209461675.1">
    <property type="nucleotide sequence ID" value="NZ_CP110224.1"/>
</dbReference>
<evidence type="ECO:0008006" key="4">
    <source>
        <dbReference type="Google" id="ProtNLM"/>
    </source>
</evidence>
<evidence type="ECO:0000256" key="1">
    <source>
        <dbReference type="SAM" id="MobiDB-lite"/>
    </source>
</evidence>
<dbReference type="EMBL" id="JAGGKX010000002">
    <property type="protein sequence ID" value="MBP1968446.1"/>
    <property type="molecule type" value="Genomic_DNA"/>
</dbReference>
<comment type="caution">
    <text evidence="2">The sequence shown here is derived from an EMBL/GenBank/DDBJ whole genome shotgun (WGS) entry which is preliminary data.</text>
</comment>
<gene>
    <name evidence="2" type="ORF">J2Z83_000538</name>
</gene>
<dbReference type="Proteomes" id="UP001519345">
    <property type="component" value="Unassembled WGS sequence"/>
</dbReference>
<name>A0ABS4IBX8_9BACI</name>
<reference evidence="2 3" key="1">
    <citation type="submission" date="2021-03" db="EMBL/GenBank/DDBJ databases">
        <title>Genomic Encyclopedia of Type Strains, Phase IV (KMG-IV): sequencing the most valuable type-strain genomes for metagenomic binning, comparative biology and taxonomic classification.</title>
        <authorList>
            <person name="Goeker M."/>
        </authorList>
    </citation>
    <scope>NUCLEOTIDE SEQUENCE [LARGE SCALE GENOMIC DNA]</scope>
    <source>
        <strain evidence="2 3">DSM 25609</strain>
    </source>
</reference>
<feature type="compositionally biased region" description="Basic and acidic residues" evidence="1">
    <location>
        <begin position="58"/>
        <end position="69"/>
    </location>
</feature>